<evidence type="ECO:0000256" key="1">
    <source>
        <dbReference type="ARBA" id="ARBA00022722"/>
    </source>
</evidence>
<feature type="compositionally biased region" description="Polar residues" evidence="3">
    <location>
        <begin position="421"/>
        <end position="443"/>
    </location>
</feature>
<proteinExistence type="predicted"/>
<keyword evidence="1" id="KW-0540">Nuclease</keyword>
<dbReference type="SUPFAM" id="SSF54060">
    <property type="entry name" value="His-Me finger endonucleases"/>
    <property type="match status" value="1"/>
</dbReference>
<organism evidence="4 5">
    <name type="scientific">Sphagnum troendelagicum</name>
    <dbReference type="NCBI Taxonomy" id="128251"/>
    <lineage>
        <taxon>Eukaryota</taxon>
        <taxon>Viridiplantae</taxon>
        <taxon>Streptophyta</taxon>
        <taxon>Embryophyta</taxon>
        <taxon>Bryophyta</taxon>
        <taxon>Sphagnophytina</taxon>
        <taxon>Sphagnopsida</taxon>
        <taxon>Sphagnales</taxon>
        <taxon>Sphagnaceae</taxon>
        <taxon>Sphagnum</taxon>
    </lineage>
</organism>
<dbReference type="PANTHER" id="PTHR33607:SF2">
    <property type="entry name" value="ENDONUCLEASE-1"/>
    <property type="match status" value="1"/>
</dbReference>
<evidence type="ECO:0000313" key="4">
    <source>
        <dbReference type="EMBL" id="CAK9194668.1"/>
    </source>
</evidence>
<evidence type="ECO:0000313" key="5">
    <source>
        <dbReference type="Proteomes" id="UP001497512"/>
    </source>
</evidence>
<reference evidence="4" key="1">
    <citation type="submission" date="2024-02" db="EMBL/GenBank/DDBJ databases">
        <authorList>
            <consortium name="ELIXIR-Norway"/>
            <consortium name="Elixir Norway"/>
        </authorList>
    </citation>
    <scope>NUCLEOTIDE SEQUENCE</scope>
</reference>
<dbReference type="PANTHER" id="PTHR33607">
    <property type="entry name" value="ENDONUCLEASE-1"/>
    <property type="match status" value="1"/>
</dbReference>
<dbReference type="InterPro" id="IPR007346">
    <property type="entry name" value="Endonuclease-I"/>
</dbReference>
<sequence length="630" mass="69432">MNHLIVTVTQDFFITKLEFMSKERKKQPLLHTHSWLKIAGASDTMANMKFRKIRHRPRSRKSSSVHKEEALHVNFQQSLDPIQVAADGHSHHLNFAIRTVNCLRYTGASWSCMDTSECIQTFLRHCMIVLGICCLQSWGADIAVAAVMPKTAGFKCEGVLDYYDEASGLKGEALKAKLHKIVAGHQSISYAQVWNALKVLDAADVENPETTSDVVEIYSQKQIPKDLAGKPDGWNREHLWPRSYGLVEGQPEFSDLHNLRPADTNVNSSRGNKFFGDCTLSKVKSCMVPAHQEAAPDTATDFNSWTPPAQVRGDVARALLYMAVRYGSEQPSGILSLGLSDSPSMEKATMGLLSILLQWNDIDPPSDFELLRNTRICSLFQGNRNPFVDHPEFAAKIWQTPDSSSGNQLELFSSLKTESRFQSDGLQNPDSADYSKSQWSQGAETGPKFTRTEKQQSAWINELHYNNKGKDKKEFIEVVVGPDIDITSLKLVLYNGNGGKVYSTLPLIDPTIFKVCKLSGTEFTLFTATLPEGQIQNGPADGIAIVQQQLDSSDIHIIQFLSYQGTLVAAEGPAKALVSQDIGVREGSSTPIEGSVGLTGIGQDKFEWVSFPRASPGALNAGQVIHSATK</sequence>
<evidence type="ECO:0000256" key="3">
    <source>
        <dbReference type="SAM" id="MobiDB-lite"/>
    </source>
</evidence>
<dbReference type="InterPro" id="IPR044925">
    <property type="entry name" value="His-Me_finger_sf"/>
</dbReference>
<feature type="region of interest" description="Disordered" evidence="3">
    <location>
        <begin position="421"/>
        <end position="451"/>
    </location>
</feature>
<name>A0ABP0TEN1_9BRYO</name>
<dbReference type="EMBL" id="OZ019902">
    <property type="protein sequence ID" value="CAK9194668.1"/>
    <property type="molecule type" value="Genomic_DNA"/>
</dbReference>
<dbReference type="Pfam" id="PF04231">
    <property type="entry name" value="Endonuclease_1"/>
    <property type="match status" value="1"/>
</dbReference>
<protein>
    <submittedName>
        <fullName evidence="4">Uncharacterized protein</fullName>
    </submittedName>
</protein>
<keyword evidence="2" id="KW-0378">Hydrolase</keyword>
<keyword evidence="5" id="KW-1185">Reference proteome</keyword>
<dbReference type="Proteomes" id="UP001497512">
    <property type="component" value="Chromosome 10"/>
</dbReference>
<gene>
    <name evidence="4" type="ORF">CSSPTR1EN2_LOCUS2641</name>
</gene>
<accession>A0ABP0TEN1</accession>
<evidence type="ECO:0000256" key="2">
    <source>
        <dbReference type="ARBA" id="ARBA00022801"/>
    </source>
</evidence>